<protein>
    <submittedName>
        <fullName evidence="1">Uncharacterized protein</fullName>
    </submittedName>
</protein>
<dbReference type="Proteomes" id="UP001152798">
    <property type="component" value="Chromosome 7"/>
</dbReference>
<evidence type="ECO:0000313" key="1">
    <source>
        <dbReference type="EMBL" id="CAH1407494.1"/>
    </source>
</evidence>
<proteinExistence type="predicted"/>
<organism evidence="1 2">
    <name type="scientific">Nezara viridula</name>
    <name type="common">Southern green stink bug</name>
    <name type="synonym">Cimex viridulus</name>
    <dbReference type="NCBI Taxonomy" id="85310"/>
    <lineage>
        <taxon>Eukaryota</taxon>
        <taxon>Metazoa</taxon>
        <taxon>Ecdysozoa</taxon>
        <taxon>Arthropoda</taxon>
        <taxon>Hexapoda</taxon>
        <taxon>Insecta</taxon>
        <taxon>Pterygota</taxon>
        <taxon>Neoptera</taxon>
        <taxon>Paraneoptera</taxon>
        <taxon>Hemiptera</taxon>
        <taxon>Heteroptera</taxon>
        <taxon>Panheteroptera</taxon>
        <taxon>Pentatomomorpha</taxon>
        <taxon>Pentatomoidea</taxon>
        <taxon>Pentatomidae</taxon>
        <taxon>Pentatominae</taxon>
        <taxon>Nezara</taxon>
    </lineage>
</organism>
<sequence length="177" mass="20217">MLNRRLTFNCNLKVRGGERSAVSAKSRVAPTIPTRYPQSSPDQASEDSAFYWRVSLEDKSPEWPTSSLKSYRTISVGTVGATGSLAMAGVVWSRRALVKWFCSSLCLPHRSLLLLFQRGLARIVYSSTNPFHFESYNFRHDVKEVRYRCQLNRYLSTADRFKDVLTSSCKARRQLIP</sequence>
<reference evidence="1" key="1">
    <citation type="submission" date="2022-01" db="EMBL/GenBank/DDBJ databases">
        <authorList>
            <person name="King R."/>
        </authorList>
    </citation>
    <scope>NUCLEOTIDE SEQUENCE</scope>
</reference>
<gene>
    <name evidence="1" type="ORF">NEZAVI_LOCUS15198</name>
</gene>
<dbReference type="EMBL" id="OV725083">
    <property type="protein sequence ID" value="CAH1407494.1"/>
    <property type="molecule type" value="Genomic_DNA"/>
</dbReference>
<keyword evidence="2" id="KW-1185">Reference proteome</keyword>
<evidence type="ECO:0000313" key="2">
    <source>
        <dbReference type="Proteomes" id="UP001152798"/>
    </source>
</evidence>
<accession>A0A9P0HSS1</accession>
<name>A0A9P0HSS1_NEZVI</name>
<dbReference type="AlphaFoldDB" id="A0A9P0HSS1"/>